<dbReference type="RefSeq" id="WP_183554097.1">
    <property type="nucleotide sequence ID" value="NZ_JACHBX010000002.1"/>
</dbReference>
<feature type="chain" id="PRO_5031115116" evidence="1">
    <location>
        <begin position="23"/>
        <end position="133"/>
    </location>
</feature>
<feature type="signal peptide" evidence="1">
    <location>
        <begin position="1"/>
        <end position="22"/>
    </location>
</feature>
<protein>
    <submittedName>
        <fullName evidence="2">Uncharacterized protein</fullName>
    </submittedName>
</protein>
<keyword evidence="3" id="KW-1185">Reference proteome</keyword>
<dbReference type="EMBL" id="JACHBX010000002">
    <property type="protein sequence ID" value="MBB6133948.1"/>
    <property type="molecule type" value="Genomic_DNA"/>
</dbReference>
<dbReference type="Proteomes" id="UP000540787">
    <property type="component" value="Unassembled WGS sequence"/>
</dbReference>
<accession>A0A7X0CEA2</accession>
<comment type="caution">
    <text evidence="2">The sequence shown here is derived from an EMBL/GenBank/DDBJ whole genome shotgun (WGS) entry which is preliminary data.</text>
</comment>
<reference evidence="2 3" key="1">
    <citation type="submission" date="2020-08" db="EMBL/GenBank/DDBJ databases">
        <title>The Agave Microbiome: Exploring the role of microbial communities in plant adaptations to desert environments.</title>
        <authorList>
            <person name="Partida-Martinez L.P."/>
        </authorList>
    </citation>
    <scope>NUCLEOTIDE SEQUENCE [LARGE SCALE GENOMIC DNA]</scope>
    <source>
        <strain evidence="2 3">AT3.2</strain>
    </source>
</reference>
<evidence type="ECO:0000313" key="3">
    <source>
        <dbReference type="Proteomes" id="UP000540787"/>
    </source>
</evidence>
<evidence type="ECO:0000256" key="1">
    <source>
        <dbReference type="SAM" id="SignalP"/>
    </source>
</evidence>
<dbReference type="AlphaFoldDB" id="A0A7X0CEA2"/>
<proteinExistence type="predicted"/>
<gene>
    <name evidence="2" type="ORF">HD842_002090</name>
</gene>
<sequence>MKQLHQIGFLLLTAGAALPAAAQVTEPARLPVAVRFLSTVNVAPAPDDDLASGWGKTTDAAVLGDLRGGTDIITTEATLGGTVGNNTATNVTTGMNVISGGSFANASGLPVVIQNSGANVLIQNATVINLQLQ</sequence>
<name>A0A7X0CEA2_9BURK</name>
<keyword evidence="1" id="KW-0732">Signal</keyword>
<evidence type="ECO:0000313" key="2">
    <source>
        <dbReference type="EMBL" id="MBB6133948.1"/>
    </source>
</evidence>
<organism evidence="2 3">
    <name type="scientific">Massilia aurea</name>
    <dbReference type="NCBI Taxonomy" id="373040"/>
    <lineage>
        <taxon>Bacteria</taxon>
        <taxon>Pseudomonadati</taxon>
        <taxon>Pseudomonadota</taxon>
        <taxon>Betaproteobacteria</taxon>
        <taxon>Burkholderiales</taxon>
        <taxon>Oxalobacteraceae</taxon>
        <taxon>Telluria group</taxon>
        <taxon>Massilia</taxon>
    </lineage>
</organism>